<dbReference type="InParanoid" id="A0A0R0J341"/>
<dbReference type="Proteomes" id="UP000008827">
    <property type="component" value="Chromosome 8"/>
</dbReference>
<name>A0A0R0J341_SOYBN</name>
<reference evidence="1" key="3">
    <citation type="submission" date="2018-07" db="EMBL/GenBank/DDBJ databases">
        <title>WGS assembly of Glycine max.</title>
        <authorList>
            <person name="Schmutz J."/>
            <person name="Cannon S."/>
            <person name="Schlueter J."/>
            <person name="Ma J."/>
            <person name="Mitros T."/>
            <person name="Nelson W."/>
            <person name="Hyten D."/>
            <person name="Song Q."/>
            <person name="Thelen J."/>
            <person name="Cheng J."/>
            <person name="Xu D."/>
            <person name="Hellsten U."/>
            <person name="May G."/>
            <person name="Yu Y."/>
            <person name="Sakurai T."/>
            <person name="Umezawa T."/>
            <person name="Bhattacharyya M."/>
            <person name="Sandhu D."/>
            <person name="Valliyodan B."/>
            <person name="Lindquist E."/>
            <person name="Peto M."/>
            <person name="Grant D."/>
            <person name="Shu S."/>
            <person name="Goodstein D."/>
            <person name="Barry K."/>
            <person name="Futrell-Griggs M."/>
            <person name="Abernathy B."/>
            <person name="Du J."/>
            <person name="Tian Z."/>
            <person name="Zhu L."/>
            <person name="Gill N."/>
            <person name="Joshi T."/>
            <person name="Libault M."/>
            <person name="Sethuraman A."/>
            <person name="Zhang X."/>
            <person name="Shinozaki K."/>
            <person name="Nguyen H."/>
            <person name="Wing R."/>
            <person name="Cregan P."/>
            <person name="Specht J."/>
            <person name="Grimwood J."/>
            <person name="Rokhsar D."/>
            <person name="Stacey G."/>
            <person name="Shoemaker R."/>
            <person name="Jackson S."/>
        </authorList>
    </citation>
    <scope>NUCLEOTIDE SEQUENCE</scope>
    <source>
        <tissue evidence="1">Callus</tissue>
    </source>
</reference>
<dbReference type="AlphaFoldDB" id="A0A0R0J341"/>
<protein>
    <submittedName>
        <fullName evidence="1 2">Uncharacterized protein</fullName>
    </submittedName>
</protein>
<gene>
    <name evidence="1" type="ORF">GLYMA_08G359800</name>
</gene>
<reference evidence="2" key="2">
    <citation type="submission" date="2018-02" db="UniProtKB">
        <authorList>
            <consortium name="EnsemblPlants"/>
        </authorList>
    </citation>
    <scope>IDENTIFICATION</scope>
    <source>
        <strain evidence="2">Williams 82</strain>
    </source>
</reference>
<proteinExistence type="predicted"/>
<evidence type="ECO:0000313" key="2">
    <source>
        <dbReference type="EnsemblPlants" id="KRH46841"/>
    </source>
</evidence>
<dbReference type="Gramene" id="KRH46841">
    <property type="protein sequence ID" value="KRH46841"/>
    <property type="gene ID" value="GLYMA_08G359800"/>
</dbReference>
<sequence length="119" mass="13377">MQICAYLFSTLPHLYQTCATATPPLILCNHRHLCQIRVTTAPLSKPCHRCTFANPLRPPHLRQTRATTAPPSVLCNHRRPSSICWCLVVTTLSNGGWWFLVGMLRTFAWTLMGGYGVLL</sequence>
<dbReference type="EnsemblPlants" id="KRH46841">
    <property type="protein sequence ID" value="KRH46841"/>
    <property type="gene ID" value="GLYMA_08G359800"/>
</dbReference>
<keyword evidence="3" id="KW-1185">Reference proteome</keyword>
<organism evidence="1">
    <name type="scientific">Glycine max</name>
    <name type="common">Soybean</name>
    <name type="synonym">Glycine hispida</name>
    <dbReference type="NCBI Taxonomy" id="3847"/>
    <lineage>
        <taxon>Eukaryota</taxon>
        <taxon>Viridiplantae</taxon>
        <taxon>Streptophyta</taxon>
        <taxon>Embryophyta</taxon>
        <taxon>Tracheophyta</taxon>
        <taxon>Spermatophyta</taxon>
        <taxon>Magnoliopsida</taxon>
        <taxon>eudicotyledons</taxon>
        <taxon>Gunneridae</taxon>
        <taxon>Pentapetalae</taxon>
        <taxon>rosids</taxon>
        <taxon>fabids</taxon>
        <taxon>Fabales</taxon>
        <taxon>Fabaceae</taxon>
        <taxon>Papilionoideae</taxon>
        <taxon>50 kb inversion clade</taxon>
        <taxon>NPAAA clade</taxon>
        <taxon>indigoferoid/millettioid clade</taxon>
        <taxon>Phaseoleae</taxon>
        <taxon>Glycine</taxon>
        <taxon>Glycine subgen. Soja</taxon>
    </lineage>
</organism>
<evidence type="ECO:0000313" key="1">
    <source>
        <dbReference type="EMBL" id="KRH46841.1"/>
    </source>
</evidence>
<reference evidence="1 2" key="1">
    <citation type="journal article" date="2010" name="Nature">
        <title>Genome sequence of the palaeopolyploid soybean.</title>
        <authorList>
            <person name="Schmutz J."/>
            <person name="Cannon S.B."/>
            <person name="Schlueter J."/>
            <person name="Ma J."/>
            <person name="Mitros T."/>
            <person name="Nelson W."/>
            <person name="Hyten D.L."/>
            <person name="Song Q."/>
            <person name="Thelen J.J."/>
            <person name="Cheng J."/>
            <person name="Xu D."/>
            <person name="Hellsten U."/>
            <person name="May G.D."/>
            <person name="Yu Y."/>
            <person name="Sakurai T."/>
            <person name="Umezawa T."/>
            <person name="Bhattacharyya M.K."/>
            <person name="Sandhu D."/>
            <person name="Valliyodan B."/>
            <person name="Lindquist E."/>
            <person name="Peto M."/>
            <person name="Grant D."/>
            <person name="Shu S."/>
            <person name="Goodstein D."/>
            <person name="Barry K."/>
            <person name="Futrell-Griggs M."/>
            <person name="Abernathy B."/>
            <person name="Du J."/>
            <person name="Tian Z."/>
            <person name="Zhu L."/>
            <person name="Gill N."/>
            <person name="Joshi T."/>
            <person name="Libault M."/>
            <person name="Sethuraman A."/>
            <person name="Zhang X.-C."/>
            <person name="Shinozaki K."/>
            <person name="Nguyen H.T."/>
            <person name="Wing R.A."/>
            <person name="Cregan P."/>
            <person name="Specht J."/>
            <person name="Grimwood J."/>
            <person name="Rokhsar D."/>
            <person name="Stacey G."/>
            <person name="Shoemaker R.C."/>
            <person name="Jackson S.A."/>
        </authorList>
    </citation>
    <scope>NUCLEOTIDE SEQUENCE [LARGE SCALE GENOMIC DNA]</scope>
    <source>
        <strain evidence="2">cv. Williams 82</strain>
        <tissue evidence="1">Callus</tissue>
    </source>
</reference>
<evidence type="ECO:0000313" key="3">
    <source>
        <dbReference type="Proteomes" id="UP000008827"/>
    </source>
</evidence>
<accession>A0A0R0J341</accession>
<dbReference type="EMBL" id="CM000841">
    <property type="protein sequence ID" value="KRH46841.1"/>
    <property type="molecule type" value="Genomic_DNA"/>
</dbReference>